<protein>
    <submittedName>
        <fullName evidence="1">Uncharacterized protein</fullName>
    </submittedName>
</protein>
<proteinExistence type="predicted"/>
<gene>
    <name evidence="1" type="ORF">L6452_38854</name>
</gene>
<reference evidence="1 2" key="2">
    <citation type="journal article" date="2022" name="Mol. Ecol. Resour.">
        <title>The genomes of chicory, endive, great burdock and yacon provide insights into Asteraceae paleo-polyploidization history and plant inulin production.</title>
        <authorList>
            <person name="Fan W."/>
            <person name="Wang S."/>
            <person name="Wang H."/>
            <person name="Wang A."/>
            <person name="Jiang F."/>
            <person name="Liu H."/>
            <person name="Zhao H."/>
            <person name="Xu D."/>
            <person name="Zhang Y."/>
        </authorList>
    </citation>
    <scope>NUCLEOTIDE SEQUENCE [LARGE SCALE GENOMIC DNA]</scope>
    <source>
        <strain evidence="2">cv. Niubang</strain>
    </source>
</reference>
<accession>A0ACB8XRK2</accession>
<organism evidence="1 2">
    <name type="scientific">Arctium lappa</name>
    <name type="common">Greater burdock</name>
    <name type="synonym">Lappa major</name>
    <dbReference type="NCBI Taxonomy" id="4217"/>
    <lineage>
        <taxon>Eukaryota</taxon>
        <taxon>Viridiplantae</taxon>
        <taxon>Streptophyta</taxon>
        <taxon>Embryophyta</taxon>
        <taxon>Tracheophyta</taxon>
        <taxon>Spermatophyta</taxon>
        <taxon>Magnoliopsida</taxon>
        <taxon>eudicotyledons</taxon>
        <taxon>Gunneridae</taxon>
        <taxon>Pentapetalae</taxon>
        <taxon>asterids</taxon>
        <taxon>campanulids</taxon>
        <taxon>Asterales</taxon>
        <taxon>Asteraceae</taxon>
        <taxon>Carduoideae</taxon>
        <taxon>Cardueae</taxon>
        <taxon>Arctiinae</taxon>
        <taxon>Arctium</taxon>
    </lineage>
</organism>
<dbReference type="EMBL" id="CM042061">
    <property type="protein sequence ID" value="KAI3672755.1"/>
    <property type="molecule type" value="Genomic_DNA"/>
</dbReference>
<reference evidence="2" key="1">
    <citation type="journal article" date="2022" name="Mol. Ecol. Resour.">
        <title>The genomes of chicory, endive, great burdock and yacon provide insights into Asteraceae palaeo-polyploidization history and plant inulin production.</title>
        <authorList>
            <person name="Fan W."/>
            <person name="Wang S."/>
            <person name="Wang H."/>
            <person name="Wang A."/>
            <person name="Jiang F."/>
            <person name="Liu H."/>
            <person name="Zhao H."/>
            <person name="Xu D."/>
            <person name="Zhang Y."/>
        </authorList>
    </citation>
    <scope>NUCLEOTIDE SEQUENCE [LARGE SCALE GENOMIC DNA]</scope>
    <source>
        <strain evidence="2">cv. Niubang</strain>
    </source>
</reference>
<sequence length="80" mass="8494">MKHYDSAGGNNKESTRVPLLFVAPSDSAGSEVAQPSHGLPAQPKSSSRSKKGATRVKSLIGFKGSASWHLATYMFDVESD</sequence>
<dbReference type="Proteomes" id="UP001055879">
    <property type="component" value="Linkage Group LG15"/>
</dbReference>
<evidence type="ECO:0000313" key="1">
    <source>
        <dbReference type="EMBL" id="KAI3672755.1"/>
    </source>
</evidence>
<comment type="caution">
    <text evidence="1">The sequence shown here is derived from an EMBL/GenBank/DDBJ whole genome shotgun (WGS) entry which is preliminary data.</text>
</comment>
<name>A0ACB8XRK2_ARCLA</name>
<keyword evidence="2" id="KW-1185">Reference proteome</keyword>
<evidence type="ECO:0000313" key="2">
    <source>
        <dbReference type="Proteomes" id="UP001055879"/>
    </source>
</evidence>